<dbReference type="Proteomes" id="UP001054252">
    <property type="component" value="Unassembled WGS sequence"/>
</dbReference>
<proteinExistence type="predicted"/>
<evidence type="ECO:0000313" key="1">
    <source>
        <dbReference type="EMBL" id="GKV17998.1"/>
    </source>
</evidence>
<dbReference type="PANTHER" id="PTHR33168">
    <property type="entry name" value="STRESS INDUCED PROTEIN-RELATED"/>
    <property type="match status" value="1"/>
</dbReference>
<name>A0AAV5JZS5_9ROSI</name>
<comment type="caution">
    <text evidence="1">The sequence shown here is derived from an EMBL/GenBank/DDBJ whole genome shotgun (WGS) entry which is preliminary data.</text>
</comment>
<protein>
    <submittedName>
        <fullName evidence="1">Uncharacterized protein</fullName>
    </submittedName>
</protein>
<sequence>MTQMWLIWWPKNISETKNGSEAGAAAAAAAATATAATTEPSPSCYGACLRRLVRKVRKQGKAMLQAATAGQQSTFQCRYDPLSYSLNFDTRMHDEDYYKFHAFSSRFAANPRTSCSTLLADSHEEN</sequence>
<accession>A0AAV5JZS5</accession>
<keyword evidence="2" id="KW-1185">Reference proteome</keyword>
<organism evidence="1 2">
    <name type="scientific">Rubroshorea leprosula</name>
    <dbReference type="NCBI Taxonomy" id="152421"/>
    <lineage>
        <taxon>Eukaryota</taxon>
        <taxon>Viridiplantae</taxon>
        <taxon>Streptophyta</taxon>
        <taxon>Embryophyta</taxon>
        <taxon>Tracheophyta</taxon>
        <taxon>Spermatophyta</taxon>
        <taxon>Magnoliopsida</taxon>
        <taxon>eudicotyledons</taxon>
        <taxon>Gunneridae</taxon>
        <taxon>Pentapetalae</taxon>
        <taxon>rosids</taxon>
        <taxon>malvids</taxon>
        <taxon>Malvales</taxon>
        <taxon>Dipterocarpaceae</taxon>
        <taxon>Rubroshorea</taxon>
    </lineage>
</organism>
<dbReference type="AlphaFoldDB" id="A0AAV5JZS5"/>
<reference evidence="1 2" key="1">
    <citation type="journal article" date="2021" name="Commun. Biol.">
        <title>The genome of Shorea leprosula (Dipterocarpaceae) highlights the ecological relevance of drought in aseasonal tropical rainforests.</title>
        <authorList>
            <person name="Ng K.K.S."/>
            <person name="Kobayashi M.J."/>
            <person name="Fawcett J.A."/>
            <person name="Hatakeyama M."/>
            <person name="Paape T."/>
            <person name="Ng C.H."/>
            <person name="Ang C.C."/>
            <person name="Tnah L.H."/>
            <person name="Lee C.T."/>
            <person name="Nishiyama T."/>
            <person name="Sese J."/>
            <person name="O'Brien M.J."/>
            <person name="Copetti D."/>
            <person name="Mohd Noor M.I."/>
            <person name="Ong R.C."/>
            <person name="Putra M."/>
            <person name="Sireger I.Z."/>
            <person name="Indrioko S."/>
            <person name="Kosugi Y."/>
            <person name="Izuno A."/>
            <person name="Isagi Y."/>
            <person name="Lee S.L."/>
            <person name="Shimizu K.K."/>
        </authorList>
    </citation>
    <scope>NUCLEOTIDE SEQUENCE [LARGE SCALE GENOMIC DNA]</scope>
    <source>
        <strain evidence="1">214</strain>
    </source>
</reference>
<gene>
    <name evidence="1" type="ORF">SLEP1_g28435</name>
</gene>
<evidence type="ECO:0000313" key="2">
    <source>
        <dbReference type="Proteomes" id="UP001054252"/>
    </source>
</evidence>
<dbReference type="EMBL" id="BPVZ01000049">
    <property type="protein sequence ID" value="GKV17998.1"/>
    <property type="molecule type" value="Genomic_DNA"/>
</dbReference>